<evidence type="ECO:0000313" key="2">
    <source>
        <dbReference type="EMBL" id="MQM08242.1"/>
    </source>
</evidence>
<dbReference type="EMBL" id="NMUH01004068">
    <property type="protein sequence ID" value="MQM08242.1"/>
    <property type="molecule type" value="Genomic_DNA"/>
</dbReference>
<evidence type="ECO:0000313" key="3">
    <source>
        <dbReference type="Proteomes" id="UP000652761"/>
    </source>
</evidence>
<organism evidence="2 3">
    <name type="scientific">Colocasia esculenta</name>
    <name type="common">Wild taro</name>
    <name type="synonym">Arum esculentum</name>
    <dbReference type="NCBI Taxonomy" id="4460"/>
    <lineage>
        <taxon>Eukaryota</taxon>
        <taxon>Viridiplantae</taxon>
        <taxon>Streptophyta</taxon>
        <taxon>Embryophyta</taxon>
        <taxon>Tracheophyta</taxon>
        <taxon>Spermatophyta</taxon>
        <taxon>Magnoliopsida</taxon>
        <taxon>Liliopsida</taxon>
        <taxon>Araceae</taxon>
        <taxon>Aroideae</taxon>
        <taxon>Colocasieae</taxon>
        <taxon>Colocasia</taxon>
    </lineage>
</organism>
<name>A0A843WDG8_COLES</name>
<gene>
    <name evidence="2" type="ORF">Taro_041096</name>
</gene>
<dbReference type="OrthoDB" id="848707at2759"/>
<keyword evidence="3" id="KW-1185">Reference proteome</keyword>
<comment type="caution">
    <text evidence="2">The sequence shown here is derived from an EMBL/GenBank/DDBJ whole genome shotgun (WGS) entry which is preliminary data.</text>
</comment>
<sequence length="74" mass="8756">MRSPMESQRKLRASRQRPTLSEAGEDLQLTRVRGVFQRFIQPQYVDFLSLEDMFEGKEFVFATQGWTSFLKSHK</sequence>
<accession>A0A843WDG8</accession>
<proteinExistence type="predicted"/>
<feature type="region of interest" description="Disordered" evidence="1">
    <location>
        <begin position="1"/>
        <end position="23"/>
    </location>
</feature>
<evidence type="ECO:0000256" key="1">
    <source>
        <dbReference type="SAM" id="MobiDB-lite"/>
    </source>
</evidence>
<reference evidence="2" key="1">
    <citation type="submission" date="2017-07" db="EMBL/GenBank/DDBJ databases">
        <title>Taro Niue Genome Assembly and Annotation.</title>
        <authorList>
            <person name="Atibalentja N."/>
            <person name="Keating K."/>
            <person name="Fields C.J."/>
        </authorList>
    </citation>
    <scope>NUCLEOTIDE SEQUENCE</scope>
    <source>
        <strain evidence="2">Niue_2</strain>
        <tissue evidence="2">Leaf</tissue>
    </source>
</reference>
<dbReference type="Proteomes" id="UP000652761">
    <property type="component" value="Unassembled WGS sequence"/>
</dbReference>
<protein>
    <submittedName>
        <fullName evidence="2">Uncharacterized protein</fullName>
    </submittedName>
</protein>
<dbReference type="AlphaFoldDB" id="A0A843WDG8"/>